<gene>
    <name evidence="3" type="ORF">H8F21_06530</name>
</gene>
<dbReference type="Proteomes" id="UP000745663">
    <property type="component" value="Unassembled WGS sequence"/>
</dbReference>
<feature type="transmembrane region" description="Helical" evidence="1">
    <location>
        <begin position="161"/>
        <end position="183"/>
    </location>
</feature>
<feature type="domain" description="VWFA" evidence="2">
    <location>
        <begin position="210"/>
        <end position="376"/>
    </location>
</feature>
<name>A0ABS2BUD0_9PSED</name>
<dbReference type="PROSITE" id="PS50234">
    <property type="entry name" value="VWFA"/>
    <property type="match status" value="1"/>
</dbReference>
<dbReference type="SMART" id="SM00327">
    <property type="entry name" value="VWA"/>
    <property type="match status" value="1"/>
</dbReference>
<proteinExistence type="predicted"/>
<evidence type="ECO:0000256" key="1">
    <source>
        <dbReference type="SAM" id="Phobius"/>
    </source>
</evidence>
<dbReference type="Gene3D" id="3.40.50.410">
    <property type="entry name" value="von Willebrand factor, type A domain"/>
    <property type="match status" value="1"/>
</dbReference>
<keyword evidence="1" id="KW-0812">Transmembrane</keyword>
<keyword evidence="1" id="KW-0472">Membrane</keyword>
<dbReference type="InterPro" id="IPR002035">
    <property type="entry name" value="VWF_A"/>
</dbReference>
<dbReference type="RefSeq" id="WP_203481078.1">
    <property type="nucleotide sequence ID" value="NZ_JACOPV010000004.1"/>
</dbReference>
<dbReference type="SUPFAM" id="SSF53300">
    <property type="entry name" value="vWA-like"/>
    <property type="match status" value="1"/>
</dbReference>
<dbReference type="InterPro" id="IPR036465">
    <property type="entry name" value="vWFA_dom_sf"/>
</dbReference>
<evidence type="ECO:0000313" key="4">
    <source>
        <dbReference type="Proteomes" id="UP000745663"/>
    </source>
</evidence>
<evidence type="ECO:0000259" key="2">
    <source>
        <dbReference type="PROSITE" id="PS50234"/>
    </source>
</evidence>
<keyword evidence="4" id="KW-1185">Reference proteome</keyword>
<comment type="caution">
    <text evidence="3">The sequence shown here is derived from an EMBL/GenBank/DDBJ whole genome shotgun (WGS) entry which is preliminary data.</text>
</comment>
<dbReference type="EMBL" id="JACOPV010000004">
    <property type="protein sequence ID" value="MBM5457226.1"/>
    <property type="molecule type" value="Genomic_DNA"/>
</dbReference>
<accession>A0ABS2BUD0</accession>
<protein>
    <submittedName>
        <fullName evidence="3">VWA domain-containing protein</fullName>
    </submittedName>
</protein>
<dbReference type="Pfam" id="PF13519">
    <property type="entry name" value="VWA_2"/>
    <property type="match status" value="1"/>
</dbReference>
<keyword evidence="1" id="KW-1133">Transmembrane helix</keyword>
<evidence type="ECO:0000313" key="3">
    <source>
        <dbReference type="EMBL" id="MBM5457226.1"/>
    </source>
</evidence>
<organism evidence="3 4">
    <name type="scientific">Pseudomonas arcuscaelestis</name>
    <dbReference type="NCBI Taxonomy" id="2710591"/>
    <lineage>
        <taxon>Bacteria</taxon>
        <taxon>Pseudomonadati</taxon>
        <taxon>Pseudomonadota</taxon>
        <taxon>Gammaproteobacteria</taxon>
        <taxon>Pseudomonadales</taxon>
        <taxon>Pseudomonadaceae</taxon>
        <taxon>Pseudomonas</taxon>
    </lineage>
</organism>
<reference evidence="3 4" key="1">
    <citation type="submission" date="2020-08" db="EMBL/GenBank/DDBJ databases">
        <title>Description of novel Pseudomonas species.</title>
        <authorList>
            <person name="Duman M."/>
            <person name="Mulet M."/>
            <person name="Altun S."/>
            <person name="Saticioglu I.B."/>
            <person name="Lalucat J."/>
            <person name="Garcia-Valdes E."/>
        </authorList>
    </citation>
    <scope>NUCLEOTIDE SEQUENCE [LARGE SCALE GENOMIC DNA]</scope>
    <source>
        <strain evidence="3 4">P66</strain>
    </source>
</reference>
<sequence>MQRVIRDTQASQEAATALEQTVALIRQHFPPTIAHLYAIPRHARDGVLEWWSELEGQPHLYTSLERQQQAELLRRYEERQAAVKQLAHELERRGQAAAAQALNKLVGAPDLNNLYSINGEPLVVRWGQPQSVPAAAVPKVAAPAPRPAPAPPRPTAPRRPLVLWPWLLGLLLLALLFALYLWWPSLRQLWATVSSQNLICTPTTNFQPSEFTVVLDTSGSMDERIRVKREGEQWYITLLRKVPLIEEFLPYDSKQRVTRMDVAKSSLSTVIQNLEQGIDMRLVTFDGCRSPQDHGVFAPSQRSNLIERINRLQPQGGTALGTSLEAAAAQMNGRDRDGVIIMFVDGSDSCGQSVCAVSRQIAEQQPRLRVNIVNISASTGSNCAADNTGGRVYTANDAAAVAAALQEASLEVSSTSGCN</sequence>